<comment type="caution">
    <text evidence="1">The sequence shown here is derived from an EMBL/GenBank/DDBJ whole genome shotgun (WGS) entry which is preliminary data.</text>
</comment>
<reference evidence="1" key="2">
    <citation type="submission" date="2018-07" db="EMBL/GenBank/DDBJ databases">
        <authorList>
            <consortium name="NCBI Pathogen Detection Project"/>
        </authorList>
    </citation>
    <scope>NUCLEOTIDE SEQUENCE</scope>
    <source>
        <strain evidence="1">15-5591</strain>
    </source>
</reference>
<dbReference type="AlphaFoldDB" id="A0A732C4P1"/>
<name>A0A732C4P1_SALER</name>
<accession>A0A732C4P1</accession>
<protein>
    <submittedName>
        <fullName evidence="1">Uncharacterized protein</fullName>
    </submittedName>
</protein>
<gene>
    <name evidence="1" type="ORF">G4G22_004696</name>
</gene>
<evidence type="ECO:0000313" key="1">
    <source>
        <dbReference type="EMBL" id="HAE4920534.1"/>
    </source>
</evidence>
<sequence>MNIQQQEIKKEVLPIYQDLFFNHVKASQKDIEINFERTNNFFTGKDRQIIYSVLSIIEALVKNDDHTYQDFILNGFDSFYDFAKKNLKGKSNEATNKRIITKYLMQKHKQQ</sequence>
<proteinExistence type="predicted"/>
<dbReference type="EMBL" id="DAASCF010000090">
    <property type="protein sequence ID" value="HAE4920534.1"/>
    <property type="molecule type" value="Genomic_DNA"/>
</dbReference>
<reference evidence="1" key="1">
    <citation type="journal article" date="2018" name="Genome Biol.">
        <title>SKESA: strategic k-mer extension for scrupulous assemblies.</title>
        <authorList>
            <person name="Souvorov A."/>
            <person name="Agarwala R."/>
            <person name="Lipman D.J."/>
        </authorList>
    </citation>
    <scope>NUCLEOTIDE SEQUENCE</scope>
    <source>
        <strain evidence="1">15-5591</strain>
    </source>
</reference>
<organism evidence="1">
    <name type="scientific">Salmonella enterica</name>
    <name type="common">Salmonella choleraesuis</name>
    <dbReference type="NCBI Taxonomy" id="28901"/>
    <lineage>
        <taxon>Bacteria</taxon>
        <taxon>Pseudomonadati</taxon>
        <taxon>Pseudomonadota</taxon>
        <taxon>Gammaproteobacteria</taxon>
        <taxon>Enterobacterales</taxon>
        <taxon>Enterobacteriaceae</taxon>
        <taxon>Salmonella</taxon>
    </lineage>
</organism>